<dbReference type="InterPro" id="IPR038626">
    <property type="entry name" value="Rof-like_sf"/>
</dbReference>
<sequence length="96" mass="10405">MTDYHPLDCDLHDVLEIACLHRALLQVELSDGSRFVARARTTVSTADKEEFLLLDADEGERRIRLDLLHAVATLGADGQPGARTLLGPGPANAAQE</sequence>
<comment type="caution">
    <text evidence="1">The sequence shown here is derived from an EMBL/GenBank/DDBJ whole genome shotgun (WGS) entry which is preliminary data.</text>
</comment>
<gene>
    <name evidence="1" type="ORF">FJU31_15770</name>
</gene>
<dbReference type="SUPFAM" id="SSF101744">
    <property type="entry name" value="Rof/RNase P subunit-like"/>
    <property type="match status" value="1"/>
</dbReference>
<dbReference type="InterPro" id="IPR023534">
    <property type="entry name" value="Rof/RNase_P-like"/>
</dbReference>
<keyword evidence="2" id="KW-1185">Reference proteome</keyword>
<protein>
    <submittedName>
        <fullName evidence="1">Transcriptional antiterminator</fullName>
    </submittedName>
</protein>
<dbReference type="InterPro" id="IPR009778">
    <property type="entry name" value="ROF"/>
</dbReference>
<evidence type="ECO:0000313" key="1">
    <source>
        <dbReference type="EMBL" id="KAA8995131.1"/>
    </source>
</evidence>
<dbReference type="RefSeq" id="WP_150455572.1">
    <property type="nucleotide sequence ID" value="NZ_VYKI01000025.1"/>
</dbReference>
<organism evidence="1 2">
    <name type="scientific">Stenotrophomonas cyclobalanopsidis</name>
    <dbReference type="NCBI Taxonomy" id="2771362"/>
    <lineage>
        <taxon>Bacteria</taxon>
        <taxon>Pseudomonadati</taxon>
        <taxon>Pseudomonadota</taxon>
        <taxon>Gammaproteobacteria</taxon>
        <taxon>Lysobacterales</taxon>
        <taxon>Lysobacteraceae</taxon>
        <taxon>Stenotrophomonas</taxon>
    </lineage>
</organism>
<dbReference type="Proteomes" id="UP000326367">
    <property type="component" value="Unassembled WGS sequence"/>
</dbReference>
<reference evidence="1 2" key="1">
    <citation type="journal article" date="2020" name="Antonie Van Leeuwenhoek">
        <title>Stenotrophomonas cyclobalanopsidis sp. nov., isolated from the leaf spot disease of Cyclobalanopsis patelliformis.</title>
        <authorList>
            <person name="Bian D.R."/>
            <person name="Xue H."/>
            <person name="Piao C.G."/>
            <person name="Li Y."/>
        </authorList>
    </citation>
    <scope>NUCLEOTIDE SEQUENCE [LARGE SCALE GENOMIC DNA]</scope>
    <source>
        <strain evidence="1 2">TPQG1-4</strain>
    </source>
</reference>
<proteinExistence type="predicted"/>
<dbReference type="EMBL" id="VYKI01000025">
    <property type="protein sequence ID" value="KAA8995131.1"/>
    <property type="molecule type" value="Genomic_DNA"/>
</dbReference>
<dbReference type="Pfam" id="PF07073">
    <property type="entry name" value="ROF"/>
    <property type="match status" value="1"/>
</dbReference>
<accession>A0ABQ6SXU7</accession>
<dbReference type="Gene3D" id="2.30.30.400">
    <property type="entry name" value="Rof-like"/>
    <property type="match status" value="1"/>
</dbReference>
<name>A0ABQ6SXU7_9GAMM</name>
<evidence type="ECO:0000313" key="2">
    <source>
        <dbReference type="Proteomes" id="UP000326367"/>
    </source>
</evidence>